<keyword evidence="2 5" id="KW-0012">Acyltransferase</keyword>
<feature type="binding site" evidence="2">
    <location>
        <position position="250"/>
    </location>
    <ligand>
        <name>substrate</name>
    </ligand>
</feature>
<dbReference type="Pfam" id="PF00561">
    <property type="entry name" value="Abhydrolase_1"/>
    <property type="match status" value="1"/>
</dbReference>
<dbReference type="PANTHER" id="PTHR32268">
    <property type="entry name" value="HOMOSERINE O-ACETYLTRANSFERASE"/>
    <property type="match status" value="1"/>
</dbReference>
<evidence type="ECO:0000313" key="5">
    <source>
        <dbReference type="EMBL" id="MBP0614699.1"/>
    </source>
</evidence>
<dbReference type="InterPro" id="IPR000073">
    <property type="entry name" value="AB_hydrolase_1"/>
</dbReference>
<feature type="active site" description="Nucleophile" evidence="2">
    <location>
        <position position="180"/>
    </location>
</feature>
<evidence type="ECO:0000313" key="6">
    <source>
        <dbReference type="Proteomes" id="UP000678276"/>
    </source>
</evidence>
<dbReference type="InterPro" id="IPR029058">
    <property type="entry name" value="AB_hydrolase_fold"/>
</dbReference>
<dbReference type="PANTHER" id="PTHR32268:SF11">
    <property type="entry name" value="HOMOSERINE O-ACETYLTRANSFERASE"/>
    <property type="match status" value="1"/>
</dbReference>
<dbReference type="Proteomes" id="UP000678276">
    <property type="component" value="Unassembled WGS sequence"/>
</dbReference>
<feature type="active site" evidence="2">
    <location>
        <position position="379"/>
    </location>
</feature>
<comment type="caution">
    <text evidence="5">The sequence shown here is derived from an EMBL/GenBank/DDBJ whole genome shotgun (WGS) entry which is preliminary data.</text>
</comment>
<dbReference type="Gene3D" id="3.40.50.1820">
    <property type="entry name" value="alpha/beta hydrolase"/>
    <property type="match status" value="1"/>
</dbReference>
<organism evidence="5 6">
    <name type="scientific">Jiella mangrovi</name>
    <dbReference type="NCBI Taxonomy" id="2821407"/>
    <lineage>
        <taxon>Bacteria</taxon>
        <taxon>Pseudomonadati</taxon>
        <taxon>Pseudomonadota</taxon>
        <taxon>Alphaproteobacteria</taxon>
        <taxon>Hyphomicrobiales</taxon>
        <taxon>Aurantimonadaceae</taxon>
        <taxon>Jiella</taxon>
    </lineage>
</organism>
<dbReference type="EMBL" id="JAGJCF010000002">
    <property type="protein sequence ID" value="MBP0614699.1"/>
    <property type="molecule type" value="Genomic_DNA"/>
</dbReference>
<dbReference type="EC" id="2.3.1.31" evidence="2"/>
<name>A0ABS4BD82_9HYPH</name>
<comment type="catalytic activity">
    <reaction evidence="2">
        <text>L-homoserine + acetyl-CoA = O-acetyl-L-homoserine + CoA</text>
        <dbReference type="Rhea" id="RHEA:13701"/>
        <dbReference type="ChEBI" id="CHEBI:57287"/>
        <dbReference type="ChEBI" id="CHEBI:57288"/>
        <dbReference type="ChEBI" id="CHEBI:57476"/>
        <dbReference type="ChEBI" id="CHEBI:57716"/>
        <dbReference type="EC" id="2.3.1.31"/>
    </reaction>
</comment>
<proteinExistence type="inferred from homology"/>
<dbReference type="InterPro" id="IPR008220">
    <property type="entry name" value="HAT_MetX-like"/>
</dbReference>
<dbReference type="HAMAP" id="MF_00296">
    <property type="entry name" value="MetX_acyltransf"/>
    <property type="match status" value="1"/>
</dbReference>
<comment type="subunit">
    <text evidence="2">Homodimer.</text>
</comment>
<feature type="domain" description="AB hydrolase-1" evidence="4">
    <location>
        <begin position="75"/>
        <end position="384"/>
    </location>
</feature>
<keyword evidence="1 2" id="KW-0808">Transferase</keyword>
<comment type="caution">
    <text evidence="2">Lacks conserved residue(s) required for the propagation of feature annotation.</text>
</comment>
<evidence type="ECO:0000256" key="1">
    <source>
        <dbReference type="ARBA" id="ARBA00022679"/>
    </source>
</evidence>
<keyword evidence="2" id="KW-0963">Cytoplasm</keyword>
<comment type="similarity">
    <text evidence="2">Belongs to the AB hydrolase superfamily. MetX family.</text>
</comment>
<feature type="region of interest" description="Disordered" evidence="3">
    <location>
        <begin position="1"/>
        <end position="32"/>
    </location>
</feature>
<dbReference type="PIRSF" id="PIRSF000443">
    <property type="entry name" value="Homoser_Ac_trans"/>
    <property type="match status" value="1"/>
</dbReference>
<dbReference type="RefSeq" id="WP_209593125.1">
    <property type="nucleotide sequence ID" value="NZ_JAGJCF010000002.1"/>
</dbReference>
<dbReference type="Gene3D" id="1.10.1740.110">
    <property type="match status" value="1"/>
</dbReference>
<comment type="subcellular location">
    <subcellularLocation>
        <location evidence="2">Cytoplasm</location>
    </subcellularLocation>
</comment>
<comment type="pathway">
    <text evidence="2">Amino-acid biosynthesis; L-methionine biosynthesis via de novo pathway; O-acetyl-L-homoserine from L-homoserine: step 1/1.</text>
</comment>
<gene>
    <name evidence="2" type="primary">metXA</name>
    <name evidence="5" type="ORF">J6595_03805</name>
</gene>
<feature type="compositionally biased region" description="Low complexity" evidence="3">
    <location>
        <begin position="9"/>
        <end position="27"/>
    </location>
</feature>
<dbReference type="NCBIfam" id="NF001209">
    <property type="entry name" value="PRK00175.1"/>
    <property type="match status" value="1"/>
</dbReference>
<evidence type="ECO:0000259" key="4">
    <source>
        <dbReference type="Pfam" id="PF00561"/>
    </source>
</evidence>
<dbReference type="SUPFAM" id="SSF53474">
    <property type="entry name" value="alpha/beta-Hydrolases"/>
    <property type="match status" value="1"/>
</dbReference>
<keyword evidence="2" id="KW-0028">Amino-acid biosynthesis</keyword>
<protein>
    <recommendedName>
        <fullName evidence="2">Homoserine O-acetyltransferase</fullName>
        <shortName evidence="2">HAT</shortName>
        <ecNumber evidence="2">2.3.1.31</ecNumber>
    </recommendedName>
    <alternativeName>
        <fullName evidence="2">Homoserine transacetylase</fullName>
        <shortName evidence="2">HTA</shortName>
    </alternativeName>
</protein>
<feature type="active site" evidence="2">
    <location>
        <position position="346"/>
    </location>
</feature>
<evidence type="ECO:0000256" key="2">
    <source>
        <dbReference type="HAMAP-Rule" id="MF_00296"/>
    </source>
</evidence>
<feature type="binding site" evidence="2">
    <location>
        <position position="380"/>
    </location>
    <ligand>
        <name>substrate</name>
    </ligand>
</feature>
<accession>A0ABS4BD82</accession>
<comment type="function">
    <text evidence="2">Transfers an acetyl group from acetyl-CoA to L-homoserine, forming acetyl-L-homoserine.</text>
</comment>
<keyword evidence="2" id="KW-0486">Methionine biosynthesis</keyword>
<keyword evidence="6" id="KW-1185">Reference proteome</keyword>
<sequence>MLQKGGAQTVTPSTTAEPTSPTATSAAGNREALEPSSPVAFFGEDEPLHLDAGIDLSPVQIAYNTYGELNADKSNAILICHALTMDHYPASRSPVTGKPGWWSPIVGPGKPIDTDKFFVICSNVIGGCMGSTGPASINPATGEPYGLSLPVITIRDMVRAQRMLVERLGIDRLFAVIGGSMGGMQVLQWTVSYPDKVFAALPIATGARHSAQNIAFHEIGRQAVIADPDWEGGRYFAHDKRPVKGLAVARMTAHVTYLSEMALHRKFGRNLQDRDVLGFGFDADFQIESYLRHQGMTFVDRFDANSYLYLTRAMDYFDIAADFDGSLAKAFRGSETRFCLVSFSSDWLFPTDENRAVVHALNAAAASVSFVEIETDRGHDAFLLDEPEFFAAIDGFVSSAARARGLIA</sequence>
<reference evidence="5 6" key="1">
    <citation type="submission" date="2021-04" db="EMBL/GenBank/DDBJ databases">
        <title>Whole genome sequence of Jiella sp. KSK16Y-1.</title>
        <authorList>
            <person name="Tuo L."/>
        </authorList>
    </citation>
    <scope>NUCLEOTIDE SEQUENCE [LARGE SCALE GENOMIC DNA]</scope>
    <source>
        <strain evidence="5 6">KSK16Y-1</strain>
    </source>
</reference>
<dbReference type="NCBIfam" id="TIGR01392">
    <property type="entry name" value="homoserO_Ac_trn"/>
    <property type="match status" value="1"/>
</dbReference>
<dbReference type="GO" id="GO:0004414">
    <property type="term" value="F:homoserine O-acetyltransferase activity"/>
    <property type="evidence" value="ECO:0007669"/>
    <property type="project" value="UniProtKB-EC"/>
</dbReference>
<evidence type="ECO:0000256" key="3">
    <source>
        <dbReference type="SAM" id="MobiDB-lite"/>
    </source>
</evidence>